<dbReference type="RefSeq" id="WP_084705761.1">
    <property type="nucleotide sequence ID" value="NZ_JOIJ01000005.1"/>
</dbReference>
<evidence type="ECO:0000313" key="1">
    <source>
        <dbReference type="EMBL" id="TWH20637.1"/>
    </source>
</evidence>
<keyword evidence="1" id="KW-0418">Kinase</keyword>
<keyword evidence="2" id="KW-1185">Reference proteome</keyword>
<proteinExistence type="predicted"/>
<dbReference type="Pfam" id="PF04655">
    <property type="entry name" value="APH_6_hur"/>
    <property type="match status" value="1"/>
</dbReference>
<organism evidence="1 2">
    <name type="scientific">Prauserella rugosa</name>
    <dbReference type="NCBI Taxonomy" id="43354"/>
    <lineage>
        <taxon>Bacteria</taxon>
        <taxon>Bacillati</taxon>
        <taxon>Actinomycetota</taxon>
        <taxon>Actinomycetes</taxon>
        <taxon>Pseudonocardiales</taxon>
        <taxon>Pseudonocardiaceae</taxon>
        <taxon>Prauserella</taxon>
    </lineage>
</organism>
<dbReference type="SUPFAM" id="SSF56112">
    <property type="entry name" value="Protein kinase-like (PK-like)"/>
    <property type="match status" value="1"/>
</dbReference>
<dbReference type="EMBL" id="VLJV01000001">
    <property type="protein sequence ID" value="TWH20637.1"/>
    <property type="molecule type" value="Genomic_DNA"/>
</dbReference>
<comment type="caution">
    <text evidence="1">The sequence shown here is derived from an EMBL/GenBank/DDBJ whole genome shotgun (WGS) entry which is preliminary data.</text>
</comment>
<dbReference type="GO" id="GO:0019748">
    <property type="term" value="P:secondary metabolic process"/>
    <property type="evidence" value="ECO:0007669"/>
    <property type="project" value="InterPro"/>
</dbReference>
<dbReference type="Proteomes" id="UP000317303">
    <property type="component" value="Unassembled WGS sequence"/>
</dbReference>
<name>A0A660CFK9_9PSEU</name>
<protein>
    <submittedName>
        <fullName evidence="1">Aminoglycoside/hydroxyurea antibiotic resistance kinase</fullName>
    </submittedName>
</protein>
<keyword evidence="1" id="KW-0808">Transferase</keyword>
<accession>A0A660CFK9</accession>
<dbReference type="OrthoDB" id="3638028at2"/>
<reference evidence="1 2" key="1">
    <citation type="submission" date="2019-07" db="EMBL/GenBank/DDBJ databases">
        <title>R&amp;d 2014.</title>
        <authorList>
            <person name="Klenk H.-P."/>
        </authorList>
    </citation>
    <scope>NUCLEOTIDE SEQUENCE [LARGE SCALE GENOMIC DNA]</scope>
    <source>
        <strain evidence="1 2">DSM 43194</strain>
    </source>
</reference>
<dbReference type="GO" id="GO:0016773">
    <property type="term" value="F:phosphotransferase activity, alcohol group as acceptor"/>
    <property type="evidence" value="ECO:0007669"/>
    <property type="project" value="InterPro"/>
</dbReference>
<dbReference type="InterPro" id="IPR011009">
    <property type="entry name" value="Kinase-like_dom_sf"/>
</dbReference>
<sequence length="280" mass="30419">MTDVVDALRLRWRRYWPDADVQAMADDVRTRAEAAIAAWGLRDATPLTGGHIALVLASGDVVLKVHPRGHPDDVHLAAEAAALTAWRRSGAAADLLDIRDDGFTLLLERLRPGTPLDAVDLTWQQRLDVLGELAGRLHAASGPAPASVPHIGGGYSRDWRRLLGPSPLLEPADDDVVLHADLHGANAVRHGSRWRVIDPHAVRGDRHADVWALIDPLAPAPPEAATARAWVERYAAAANLDPDRAAEWVHLRARAEALAGADGDHAWATRLKRWAELLES</sequence>
<dbReference type="GO" id="GO:0016301">
    <property type="term" value="F:kinase activity"/>
    <property type="evidence" value="ECO:0007669"/>
    <property type="project" value="UniProtKB-KW"/>
</dbReference>
<dbReference type="AlphaFoldDB" id="A0A660CFK9"/>
<dbReference type="InterPro" id="IPR006748">
    <property type="entry name" value="NH2Glyco/OHUrea_AB-resist_kin"/>
</dbReference>
<gene>
    <name evidence="1" type="ORF">JD82_02484</name>
</gene>
<evidence type="ECO:0000313" key="2">
    <source>
        <dbReference type="Proteomes" id="UP000317303"/>
    </source>
</evidence>